<evidence type="ECO:0000256" key="8">
    <source>
        <dbReference type="ARBA" id="ARBA00038436"/>
    </source>
</evidence>
<feature type="transmembrane region" description="Helical" evidence="9">
    <location>
        <begin position="90"/>
        <end position="112"/>
    </location>
</feature>
<accession>A0ABU6NTL9</accession>
<keyword evidence="4" id="KW-0997">Cell inner membrane</keyword>
<feature type="domain" description="Tripartite ATP-independent periplasmic transporters DctQ component" evidence="10">
    <location>
        <begin position="27"/>
        <end position="154"/>
    </location>
</feature>
<keyword evidence="5 9" id="KW-0812">Transmembrane</keyword>
<dbReference type="InterPro" id="IPR007387">
    <property type="entry name" value="TRAP_DctQ"/>
</dbReference>
<evidence type="ECO:0000256" key="4">
    <source>
        <dbReference type="ARBA" id="ARBA00022519"/>
    </source>
</evidence>
<sequence>MIVVIERINKTIGKIIMFVSTSMFGVMVLVAVWQVVSRYVLNAPSTFSEEFLRYSLIWVTMIGGAYAFHLKKHIAIEMVVNRLNTRLQKAVRFLAQLFLLAFALVVMVYGGIQLVSLTMTQQTVSLGIPMGYIYLSLPISGVLITWFCLTELFTRKNGAPHEQTETIQLKND</sequence>
<evidence type="ECO:0000256" key="3">
    <source>
        <dbReference type="ARBA" id="ARBA00022475"/>
    </source>
</evidence>
<comment type="subcellular location">
    <subcellularLocation>
        <location evidence="1">Cell inner membrane</location>
        <topology evidence="1">Multi-pass membrane protein</topology>
    </subcellularLocation>
</comment>
<keyword evidence="6 9" id="KW-1133">Transmembrane helix</keyword>
<name>A0ABU6NTL9_9BACI</name>
<evidence type="ECO:0000256" key="9">
    <source>
        <dbReference type="SAM" id="Phobius"/>
    </source>
</evidence>
<keyword evidence="3" id="KW-1003">Cell membrane</keyword>
<feature type="transmembrane region" description="Helical" evidence="9">
    <location>
        <begin position="51"/>
        <end position="69"/>
    </location>
</feature>
<evidence type="ECO:0000256" key="2">
    <source>
        <dbReference type="ARBA" id="ARBA00022448"/>
    </source>
</evidence>
<keyword evidence="2" id="KW-0813">Transport</keyword>
<comment type="caution">
    <text evidence="11">The sequence shown here is derived from an EMBL/GenBank/DDBJ whole genome shotgun (WGS) entry which is preliminary data.</text>
</comment>
<organism evidence="11 12">
    <name type="scientific">Shouchella miscanthi</name>
    <dbReference type="NCBI Taxonomy" id="2598861"/>
    <lineage>
        <taxon>Bacteria</taxon>
        <taxon>Bacillati</taxon>
        <taxon>Bacillota</taxon>
        <taxon>Bacilli</taxon>
        <taxon>Bacillales</taxon>
        <taxon>Bacillaceae</taxon>
        <taxon>Shouchella</taxon>
    </lineage>
</organism>
<dbReference type="EMBL" id="JAROAS010000072">
    <property type="protein sequence ID" value="MED4130605.1"/>
    <property type="molecule type" value="Genomic_DNA"/>
</dbReference>
<evidence type="ECO:0000259" key="10">
    <source>
        <dbReference type="Pfam" id="PF04290"/>
    </source>
</evidence>
<evidence type="ECO:0000256" key="6">
    <source>
        <dbReference type="ARBA" id="ARBA00022989"/>
    </source>
</evidence>
<dbReference type="InterPro" id="IPR055348">
    <property type="entry name" value="DctQ"/>
</dbReference>
<feature type="transmembrane region" description="Helical" evidence="9">
    <location>
        <begin position="132"/>
        <end position="153"/>
    </location>
</feature>
<dbReference type="RefSeq" id="WP_035398343.1">
    <property type="nucleotide sequence ID" value="NZ_CP042163.1"/>
</dbReference>
<evidence type="ECO:0000256" key="7">
    <source>
        <dbReference type="ARBA" id="ARBA00023136"/>
    </source>
</evidence>
<dbReference type="Pfam" id="PF04290">
    <property type="entry name" value="DctQ"/>
    <property type="match status" value="1"/>
</dbReference>
<dbReference type="PANTHER" id="PTHR35011">
    <property type="entry name" value="2,3-DIKETO-L-GULONATE TRAP TRANSPORTER SMALL PERMEASE PROTEIN YIAM"/>
    <property type="match status" value="1"/>
</dbReference>
<evidence type="ECO:0000313" key="12">
    <source>
        <dbReference type="Proteomes" id="UP001341820"/>
    </source>
</evidence>
<feature type="transmembrane region" description="Helical" evidence="9">
    <location>
        <begin position="12"/>
        <end position="36"/>
    </location>
</feature>
<evidence type="ECO:0000313" key="11">
    <source>
        <dbReference type="EMBL" id="MED4130605.1"/>
    </source>
</evidence>
<proteinExistence type="inferred from homology"/>
<comment type="similarity">
    <text evidence="8">Belongs to the TRAP transporter small permease family.</text>
</comment>
<dbReference type="PANTHER" id="PTHR35011:SF2">
    <property type="entry name" value="2,3-DIKETO-L-GULONATE TRAP TRANSPORTER SMALL PERMEASE PROTEIN YIAM"/>
    <property type="match status" value="1"/>
</dbReference>
<protein>
    <submittedName>
        <fullName evidence="11">TRAP transporter small permease</fullName>
    </submittedName>
</protein>
<evidence type="ECO:0000256" key="5">
    <source>
        <dbReference type="ARBA" id="ARBA00022692"/>
    </source>
</evidence>
<evidence type="ECO:0000256" key="1">
    <source>
        <dbReference type="ARBA" id="ARBA00004429"/>
    </source>
</evidence>
<dbReference type="Proteomes" id="UP001341820">
    <property type="component" value="Unassembled WGS sequence"/>
</dbReference>
<gene>
    <name evidence="11" type="ORF">P5F74_21060</name>
</gene>
<reference evidence="11 12" key="1">
    <citation type="submission" date="2023-03" db="EMBL/GenBank/DDBJ databases">
        <title>Bacillus Genome Sequencing.</title>
        <authorList>
            <person name="Dunlap C."/>
        </authorList>
    </citation>
    <scope>NUCLEOTIDE SEQUENCE [LARGE SCALE GENOMIC DNA]</scope>
    <source>
        <strain evidence="11 12">B-4107</strain>
    </source>
</reference>
<keyword evidence="7 9" id="KW-0472">Membrane</keyword>
<keyword evidence="12" id="KW-1185">Reference proteome</keyword>